<name>A0ABY7PUS2_9BACT</name>
<dbReference type="InterPro" id="IPR050330">
    <property type="entry name" value="Bact_OuterMem_StrucFunc"/>
</dbReference>
<keyword evidence="8" id="KW-1185">Reference proteome</keyword>
<dbReference type="SUPFAM" id="SSF103088">
    <property type="entry name" value="OmpA-like"/>
    <property type="match status" value="1"/>
</dbReference>
<feature type="region of interest" description="Disordered" evidence="5">
    <location>
        <begin position="74"/>
        <end position="104"/>
    </location>
</feature>
<gene>
    <name evidence="7" type="ORF">O9Z63_14770</name>
</gene>
<dbReference type="Gene3D" id="3.30.1330.60">
    <property type="entry name" value="OmpA-like domain"/>
    <property type="match status" value="1"/>
</dbReference>
<evidence type="ECO:0000256" key="1">
    <source>
        <dbReference type="ARBA" id="ARBA00004442"/>
    </source>
</evidence>
<evidence type="ECO:0000313" key="7">
    <source>
        <dbReference type="EMBL" id="WBO86651.1"/>
    </source>
</evidence>
<dbReference type="RefSeq" id="WP_270129276.1">
    <property type="nucleotide sequence ID" value="NZ_CP115396.1"/>
</dbReference>
<evidence type="ECO:0000313" key="8">
    <source>
        <dbReference type="Proteomes" id="UP001211872"/>
    </source>
</evidence>
<dbReference type="Proteomes" id="UP001211872">
    <property type="component" value="Chromosome"/>
</dbReference>
<evidence type="ECO:0000256" key="2">
    <source>
        <dbReference type="ARBA" id="ARBA00023136"/>
    </source>
</evidence>
<feature type="compositionally biased region" description="Polar residues" evidence="5">
    <location>
        <begin position="74"/>
        <end position="87"/>
    </location>
</feature>
<proteinExistence type="predicted"/>
<evidence type="ECO:0000259" key="6">
    <source>
        <dbReference type="PROSITE" id="PS51123"/>
    </source>
</evidence>
<sequence length="104" mass="11009">MNFDTDKATLRPEAAAGVAEVLALLRQNPQLRLAVQGHTDNAGTPAHNQQLSEARARTVVAALTKAGTAASRLQATGLGQTKPLTDNATEDGRAKNRRVELVKL</sequence>
<evidence type="ECO:0000256" key="3">
    <source>
        <dbReference type="ARBA" id="ARBA00023237"/>
    </source>
</evidence>
<evidence type="ECO:0000256" key="5">
    <source>
        <dbReference type="SAM" id="MobiDB-lite"/>
    </source>
</evidence>
<dbReference type="EMBL" id="CP115396">
    <property type="protein sequence ID" value="WBO86651.1"/>
    <property type="molecule type" value="Genomic_DNA"/>
</dbReference>
<dbReference type="InterPro" id="IPR006665">
    <property type="entry name" value="OmpA-like"/>
</dbReference>
<dbReference type="PRINTS" id="PR01021">
    <property type="entry name" value="OMPADOMAIN"/>
</dbReference>
<accession>A0ABY7PUS2</accession>
<keyword evidence="3" id="KW-0998">Cell outer membrane</keyword>
<dbReference type="PRINTS" id="PR01023">
    <property type="entry name" value="NAFLGMOTY"/>
</dbReference>
<feature type="compositionally biased region" description="Basic and acidic residues" evidence="5">
    <location>
        <begin position="90"/>
        <end position="104"/>
    </location>
</feature>
<comment type="subcellular location">
    <subcellularLocation>
        <location evidence="1">Cell outer membrane</location>
    </subcellularLocation>
</comment>
<dbReference type="CDD" id="cd07185">
    <property type="entry name" value="OmpA_C-like"/>
    <property type="match status" value="1"/>
</dbReference>
<keyword evidence="2 4" id="KW-0472">Membrane</keyword>
<dbReference type="PANTHER" id="PTHR30329">
    <property type="entry name" value="STATOR ELEMENT OF FLAGELLAR MOTOR COMPLEX"/>
    <property type="match status" value="1"/>
</dbReference>
<evidence type="ECO:0000256" key="4">
    <source>
        <dbReference type="PROSITE-ProRule" id="PRU00473"/>
    </source>
</evidence>
<reference evidence="7 8" key="1">
    <citation type="journal article" date="2011" name="Int. J. Syst. Evol. Microbiol.">
        <title>Hymenobacter yonginensis sp. nov., isolated from a mesotrophic artificial lake.</title>
        <authorList>
            <person name="Joung Y."/>
            <person name="Cho S.H."/>
            <person name="Kim H."/>
            <person name="Kim S.B."/>
            <person name="Joh K."/>
        </authorList>
    </citation>
    <scope>NUCLEOTIDE SEQUENCE [LARGE SCALE GENOMIC DNA]</scope>
    <source>
        <strain evidence="7 8">KCTC 22745</strain>
    </source>
</reference>
<dbReference type="PANTHER" id="PTHR30329:SF21">
    <property type="entry name" value="LIPOPROTEIN YIAD-RELATED"/>
    <property type="match status" value="1"/>
</dbReference>
<feature type="domain" description="OmpA-like" evidence="6">
    <location>
        <begin position="1"/>
        <end position="104"/>
    </location>
</feature>
<dbReference type="PROSITE" id="PS51123">
    <property type="entry name" value="OMPA_2"/>
    <property type="match status" value="1"/>
</dbReference>
<dbReference type="Pfam" id="PF00691">
    <property type="entry name" value="OmpA"/>
    <property type="match status" value="1"/>
</dbReference>
<organism evidence="7 8">
    <name type="scientific">Hymenobacter yonginensis</name>
    <dbReference type="NCBI Taxonomy" id="748197"/>
    <lineage>
        <taxon>Bacteria</taxon>
        <taxon>Pseudomonadati</taxon>
        <taxon>Bacteroidota</taxon>
        <taxon>Cytophagia</taxon>
        <taxon>Cytophagales</taxon>
        <taxon>Hymenobacteraceae</taxon>
        <taxon>Hymenobacter</taxon>
    </lineage>
</organism>
<dbReference type="InterPro" id="IPR006664">
    <property type="entry name" value="OMP_bac"/>
</dbReference>
<dbReference type="InterPro" id="IPR036737">
    <property type="entry name" value="OmpA-like_sf"/>
</dbReference>
<protein>
    <submittedName>
        <fullName evidence="7">OmpA family protein</fullName>
    </submittedName>
</protein>